<dbReference type="EMBL" id="CP138581">
    <property type="protein sequence ID" value="WPG99011.1"/>
    <property type="molecule type" value="Genomic_DNA"/>
</dbReference>
<organism evidence="3 4">
    <name type="scientific">Acrodontium crateriforme</name>
    <dbReference type="NCBI Taxonomy" id="150365"/>
    <lineage>
        <taxon>Eukaryota</taxon>
        <taxon>Fungi</taxon>
        <taxon>Dikarya</taxon>
        <taxon>Ascomycota</taxon>
        <taxon>Pezizomycotina</taxon>
        <taxon>Dothideomycetes</taxon>
        <taxon>Dothideomycetidae</taxon>
        <taxon>Mycosphaerellales</taxon>
        <taxon>Teratosphaeriaceae</taxon>
        <taxon>Acrodontium</taxon>
    </lineage>
</organism>
<evidence type="ECO:0000259" key="2">
    <source>
        <dbReference type="Pfam" id="PF12937"/>
    </source>
</evidence>
<keyword evidence="4" id="KW-1185">Reference proteome</keyword>
<evidence type="ECO:0000313" key="3">
    <source>
        <dbReference type="EMBL" id="WPG99011.1"/>
    </source>
</evidence>
<feature type="domain" description="F-box" evidence="2">
    <location>
        <begin position="60"/>
        <end position="107"/>
    </location>
</feature>
<sequence>MALDQQRNWDLAMAENLEKVNLDAQEKKRNKPAQRDSVLPDISLKSRHEPKPWSSPPIYLPDEILIHIISFIDAQADSAQPTLAVCCLLSHRWYSAAVPFLYARPYLYGANFDPFVRSICPSINLHVRASPLSELVRELNMGRLVHQGSRSLTARLLGRTKGSLEIFVAPQASFAMNCFPALAKCKNLRILDLSLVSESPPLPELFRTVSHLPKLRVFKLPRSSGMGTLQHTPIALPWPPTLEDVTLSGGIDAHFVHGLTTFPHSLRRLTINHCPQVKGSAIMNLLRSAVRPLASLESLSISNMPRLSSYALNDVLSLLPKLTRLSVSVDYITPAMFDIGRYTDFKDGFTASTSIEDTNIDAPRQHRLRTLELTTSGNTGVEDKISPIDVLIALDDQALPCLRQVRVAQALLWHSSATLRDTEALADALQEASKRDWEMREGIFATMSSQEYGIPDIWEKRSGVWEF</sequence>
<name>A0AAQ3M5U4_9PEZI</name>
<dbReference type="SUPFAM" id="SSF52047">
    <property type="entry name" value="RNI-like"/>
    <property type="match status" value="1"/>
</dbReference>
<dbReference type="InterPro" id="IPR001810">
    <property type="entry name" value="F-box_dom"/>
</dbReference>
<dbReference type="Pfam" id="PF12937">
    <property type="entry name" value="F-box-like"/>
    <property type="match status" value="1"/>
</dbReference>
<dbReference type="Proteomes" id="UP001303373">
    <property type="component" value="Chromosome 2"/>
</dbReference>
<dbReference type="AlphaFoldDB" id="A0AAQ3M5U4"/>
<reference evidence="3 4" key="1">
    <citation type="submission" date="2023-11" db="EMBL/GenBank/DDBJ databases">
        <title>An acidophilic fungus is an integral part of prey digestion in a carnivorous sundew plant.</title>
        <authorList>
            <person name="Tsai I.J."/>
        </authorList>
    </citation>
    <scope>NUCLEOTIDE SEQUENCE [LARGE SCALE GENOMIC DNA]</scope>
    <source>
        <strain evidence="3">169a</strain>
    </source>
</reference>
<accession>A0AAQ3M5U4</accession>
<dbReference type="InterPro" id="IPR036047">
    <property type="entry name" value="F-box-like_dom_sf"/>
</dbReference>
<gene>
    <name evidence="3" type="ORF">R9X50_00181300</name>
</gene>
<proteinExistence type="predicted"/>
<evidence type="ECO:0000256" key="1">
    <source>
        <dbReference type="SAM" id="MobiDB-lite"/>
    </source>
</evidence>
<dbReference type="Gene3D" id="3.80.10.10">
    <property type="entry name" value="Ribonuclease Inhibitor"/>
    <property type="match status" value="1"/>
</dbReference>
<dbReference type="SUPFAM" id="SSF81383">
    <property type="entry name" value="F-box domain"/>
    <property type="match status" value="1"/>
</dbReference>
<evidence type="ECO:0000313" key="4">
    <source>
        <dbReference type="Proteomes" id="UP001303373"/>
    </source>
</evidence>
<feature type="region of interest" description="Disordered" evidence="1">
    <location>
        <begin position="22"/>
        <end position="55"/>
    </location>
</feature>
<dbReference type="InterPro" id="IPR032675">
    <property type="entry name" value="LRR_dom_sf"/>
</dbReference>
<protein>
    <recommendedName>
        <fullName evidence="2">F-box domain-containing protein</fullName>
    </recommendedName>
</protein>
<dbReference type="CDD" id="cd09917">
    <property type="entry name" value="F-box_SF"/>
    <property type="match status" value="1"/>
</dbReference>